<protein>
    <submittedName>
        <fullName evidence="2">Uncharacterized protein</fullName>
    </submittedName>
</protein>
<feature type="region of interest" description="Disordered" evidence="1">
    <location>
        <begin position="1"/>
        <end position="30"/>
    </location>
</feature>
<dbReference type="Proteomes" id="UP000800235">
    <property type="component" value="Unassembled WGS sequence"/>
</dbReference>
<evidence type="ECO:0000313" key="3">
    <source>
        <dbReference type="Proteomes" id="UP000800235"/>
    </source>
</evidence>
<gene>
    <name evidence="2" type="ORF">EJ08DRAFT_663738</name>
</gene>
<evidence type="ECO:0000256" key="1">
    <source>
        <dbReference type="SAM" id="MobiDB-lite"/>
    </source>
</evidence>
<feature type="compositionally biased region" description="Polar residues" evidence="1">
    <location>
        <begin position="1"/>
        <end position="11"/>
    </location>
</feature>
<proteinExistence type="predicted"/>
<keyword evidence="3" id="KW-1185">Reference proteome</keyword>
<organism evidence="2 3">
    <name type="scientific">Tothia fuscella</name>
    <dbReference type="NCBI Taxonomy" id="1048955"/>
    <lineage>
        <taxon>Eukaryota</taxon>
        <taxon>Fungi</taxon>
        <taxon>Dikarya</taxon>
        <taxon>Ascomycota</taxon>
        <taxon>Pezizomycotina</taxon>
        <taxon>Dothideomycetes</taxon>
        <taxon>Pleosporomycetidae</taxon>
        <taxon>Venturiales</taxon>
        <taxon>Cylindrosympodiaceae</taxon>
        <taxon>Tothia</taxon>
    </lineage>
</organism>
<name>A0A9P4TUI8_9PEZI</name>
<evidence type="ECO:0000313" key="2">
    <source>
        <dbReference type="EMBL" id="KAF2425262.1"/>
    </source>
</evidence>
<accession>A0A9P4TUI8</accession>
<sequence length="276" mass="31114">MSHSTSVTRPQTGARHLPSRSTQKYGSQRYGSPFNPLPASSLPPPWVVMPKEKDPVVAAKIRVLLDFSTLSHSHIPLIYLEQSRKGEHIYVPILRDWVRLVIENNNHIATCADIYSGNLLFKSHFERHINKSLSTPEHVAEAKQPSNLRRLGFYFQEMTRALVDEVNPDHCRHLANAYDVPIQSLLEELSDLRSENYIDASRYTGGAVHMDWGLLFSGDLSESGQCAAAPMKLGAFNYTPVRCTNKGTVRGSGIGREGRWYCREEEHDRVPEEGGF</sequence>
<comment type="caution">
    <text evidence="2">The sequence shown here is derived from an EMBL/GenBank/DDBJ whole genome shotgun (WGS) entry which is preliminary data.</text>
</comment>
<dbReference type="EMBL" id="MU007071">
    <property type="protein sequence ID" value="KAF2425262.1"/>
    <property type="molecule type" value="Genomic_DNA"/>
</dbReference>
<reference evidence="2" key="1">
    <citation type="journal article" date="2020" name="Stud. Mycol.">
        <title>101 Dothideomycetes genomes: a test case for predicting lifestyles and emergence of pathogens.</title>
        <authorList>
            <person name="Haridas S."/>
            <person name="Albert R."/>
            <person name="Binder M."/>
            <person name="Bloem J."/>
            <person name="Labutti K."/>
            <person name="Salamov A."/>
            <person name="Andreopoulos B."/>
            <person name="Baker S."/>
            <person name="Barry K."/>
            <person name="Bills G."/>
            <person name="Bluhm B."/>
            <person name="Cannon C."/>
            <person name="Castanera R."/>
            <person name="Culley D."/>
            <person name="Daum C."/>
            <person name="Ezra D."/>
            <person name="Gonzalez J."/>
            <person name="Henrissat B."/>
            <person name="Kuo A."/>
            <person name="Liang C."/>
            <person name="Lipzen A."/>
            <person name="Lutzoni F."/>
            <person name="Magnuson J."/>
            <person name="Mondo S."/>
            <person name="Nolan M."/>
            <person name="Ohm R."/>
            <person name="Pangilinan J."/>
            <person name="Park H.-J."/>
            <person name="Ramirez L."/>
            <person name="Alfaro M."/>
            <person name="Sun H."/>
            <person name="Tritt A."/>
            <person name="Yoshinaga Y."/>
            <person name="Zwiers L.-H."/>
            <person name="Turgeon B."/>
            <person name="Goodwin S."/>
            <person name="Spatafora J."/>
            <person name="Crous P."/>
            <person name="Grigoriev I."/>
        </authorList>
    </citation>
    <scope>NUCLEOTIDE SEQUENCE</scope>
    <source>
        <strain evidence="2">CBS 130266</strain>
    </source>
</reference>
<feature type="compositionally biased region" description="Polar residues" evidence="1">
    <location>
        <begin position="19"/>
        <end position="30"/>
    </location>
</feature>
<dbReference type="AlphaFoldDB" id="A0A9P4TUI8"/>